<gene>
    <name evidence="1" type="ORF">DSM106972_098180</name>
</gene>
<proteinExistence type="predicted"/>
<protein>
    <submittedName>
        <fullName evidence="1">Uncharacterized protein</fullName>
    </submittedName>
</protein>
<name>A0A3S5K2N9_9CYAN</name>
<dbReference type="OrthoDB" id="517766at2"/>
<comment type="caution">
    <text evidence="1">The sequence shown here is derived from an EMBL/GenBank/DDBJ whole genome shotgun (WGS) entry which is preliminary data.</text>
</comment>
<dbReference type="AlphaFoldDB" id="A0A3S5K2N9"/>
<dbReference type="Proteomes" id="UP000271624">
    <property type="component" value="Unassembled WGS sequence"/>
</dbReference>
<reference evidence="1" key="1">
    <citation type="submission" date="2018-12" db="EMBL/GenBank/DDBJ databases">
        <authorList>
            <person name="Will S."/>
            <person name="Neumann-Schaal M."/>
            <person name="Henke P."/>
        </authorList>
    </citation>
    <scope>NUCLEOTIDE SEQUENCE</scope>
    <source>
        <strain evidence="1">PCC 7102</strain>
    </source>
</reference>
<evidence type="ECO:0000313" key="1">
    <source>
        <dbReference type="EMBL" id="RUS92768.1"/>
    </source>
</evidence>
<keyword evidence="2" id="KW-1185">Reference proteome</keyword>
<evidence type="ECO:0000313" key="2">
    <source>
        <dbReference type="Proteomes" id="UP000271624"/>
    </source>
</evidence>
<dbReference type="EMBL" id="RSCL01000069">
    <property type="protein sequence ID" value="RUS92768.1"/>
    <property type="molecule type" value="Genomic_DNA"/>
</dbReference>
<dbReference type="RefSeq" id="WP_127087708.1">
    <property type="nucleotide sequence ID" value="NZ_RSCL01000069.1"/>
</dbReference>
<sequence length="111" mass="13029">MQEDRQLILHIYPTLENTENLSLTPTSSFCIYSDAGDGYGKWRLDKFQMQQNKNSLEVIWEEEGDYDFAYTSVVVQVHRIQLQQAWVDEKEVITEGQKFECAKFSKIRVSN</sequence>
<accession>A0A3S5K2N9</accession>
<reference evidence="1" key="2">
    <citation type="journal article" date="2019" name="Genome Biol. Evol.">
        <title>Day and night: Metabolic profiles and evolutionary relationships of six axenic non-marine cyanobacteria.</title>
        <authorList>
            <person name="Will S.E."/>
            <person name="Henke P."/>
            <person name="Boedeker C."/>
            <person name="Huang S."/>
            <person name="Brinkmann H."/>
            <person name="Rohde M."/>
            <person name="Jarek M."/>
            <person name="Friedl T."/>
            <person name="Seufert S."/>
            <person name="Schumacher M."/>
            <person name="Overmann J."/>
            <person name="Neumann-Schaal M."/>
            <person name="Petersen J."/>
        </authorList>
    </citation>
    <scope>NUCLEOTIDE SEQUENCE [LARGE SCALE GENOMIC DNA]</scope>
    <source>
        <strain evidence="1">PCC 7102</strain>
    </source>
</reference>
<organism evidence="1 2">
    <name type="scientific">Dulcicalothrix desertica PCC 7102</name>
    <dbReference type="NCBI Taxonomy" id="232991"/>
    <lineage>
        <taxon>Bacteria</taxon>
        <taxon>Bacillati</taxon>
        <taxon>Cyanobacteriota</taxon>
        <taxon>Cyanophyceae</taxon>
        <taxon>Nostocales</taxon>
        <taxon>Calotrichaceae</taxon>
        <taxon>Dulcicalothrix</taxon>
    </lineage>
</organism>